<keyword evidence="2" id="KW-1185">Reference proteome</keyword>
<sequence>MTSRDCFAYRNDHYCTVLTAVVCKSKQCKFYKTHKKYRDDLKKYPPCDYADIYAKRHKNDMKGYG</sequence>
<evidence type="ECO:0000313" key="2">
    <source>
        <dbReference type="Proteomes" id="UP000647416"/>
    </source>
</evidence>
<dbReference type="AlphaFoldDB" id="A0A926ITV3"/>
<proteinExistence type="predicted"/>
<dbReference type="Proteomes" id="UP000647416">
    <property type="component" value="Unassembled WGS sequence"/>
</dbReference>
<evidence type="ECO:0000313" key="1">
    <source>
        <dbReference type="EMBL" id="MBC8597496.1"/>
    </source>
</evidence>
<reference evidence="1" key="1">
    <citation type="submission" date="2020-08" db="EMBL/GenBank/DDBJ databases">
        <title>Genome public.</title>
        <authorList>
            <person name="Liu C."/>
            <person name="Sun Q."/>
        </authorList>
    </citation>
    <scope>NUCLEOTIDE SEQUENCE</scope>
    <source>
        <strain evidence="1">NSJ-50</strain>
    </source>
</reference>
<organism evidence="1 2">
    <name type="scientific">Qingrenia yutianensis</name>
    <dbReference type="NCBI Taxonomy" id="2763676"/>
    <lineage>
        <taxon>Bacteria</taxon>
        <taxon>Bacillati</taxon>
        <taxon>Bacillota</taxon>
        <taxon>Clostridia</taxon>
        <taxon>Eubacteriales</taxon>
        <taxon>Oscillospiraceae</taxon>
        <taxon>Qingrenia</taxon>
    </lineage>
</organism>
<accession>A0A926ITV3</accession>
<protein>
    <submittedName>
        <fullName evidence="1">Uncharacterized protein</fullName>
    </submittedName>
</protein>
<name>A0A926ITV3_9FIRM</name>
<comment type="caution">
    <text evidence="1">The sequence shown here is derived from an EMBL/GenBank/DDBJ whole genome shotgun (WGS) entry which is preliminary data.</text>
</comment>
<gene>
    <name evidence="1" type="ORF">H8706_11575</name>
</gene>
<dbReference type="EMBL" id="JACRTE010000038">
    <property type="protein sequence ID" value="MBC8597496.1"/>
    <property type="molecule type" value="Genomic_DNA"/>
</dbReference>
<dbReference type="RefSeq" id="WP_262432768.1">
    <property type="nucleotide sequence ID" value="NZ_JACRTE010000038.1"/>
</dbReference>